<feature type="region of interest" description="Disordered" evidence="1">
    <location>
        <begin position="336"/>
        <end position="379"/>
    </location>
</feature>
<dbReference type="PANTHER" id="PTHR22744">
    <property type="entry name" value="HELIX LOOP HELIX PROTEIN 21-RELATED"/>
    <property type="match status" value="1"/>
</dbReference>
<dbReference type="SMART" id="SM00225">
    <property type="entry name" value="BTB"/>
    <property type="match status" value="1"/>
</dbReference>
<dbReference type="AlphaFoldDB" id="A0A915M5H1"/>
<dbReference type="InterPro" id="IPR011333">
    <property type="entry name" value="SKP1/BTB/POZ_sf"/>
</dbReference>
<feature type="domain" description="BTB" evidence="2">
    <location>
        <begin position="168"/>
        <end position="229"/>
    </location>
</feature>
<dbReference type="WBParaSite" id="scaffold3251_cov210.g6296">
    <property type="protein sequence ID" value="scaffold3251_cov210.g6296"/>
    <property type="gene ID" value="scaffold3251_cov210.g6296"/>
</dbReference>
<evidence type="ECO:0000313" key="4">
    <source>
        <dbReference type="WBParaSite" id="scaffold3251_cov210.g6296"/>
    </source>
</evidence>
<dbReference type="CDD" id="cd18186">
    <property type="entry name" value="BTB_POZ_ZBTB_KLHL-like"/>
    <property type="match status" value="1"/>
</dbReference>
<protein>
    <submittedName>
        <fullName evidence="4">BTB domain-containing protein</fullName>
    </submittedName>
</protein>
<feature type="compositionally biased region" description="Polar residues" evidence="1">
    <location>
        <begin position="336"/>
        <end position="349"/>
    </location>
</feature>
<name>A0A915M5H1_MELJA</name>
<organism evidence="3 4">
    <name type="scientific">Meloidogyne javanica</name>
    <name type="common">Root-knot nematode worm</name>
    <dbReference type="NCBI Taxonomy" id="6303"/>
    <lineage>
        <taxon>Eukaryota</taxon>
        <taxon>Metazoa</taxon>
        <taxon>Ecdysozoa</taxon>
        <taxon>Nematoda</taxon>
        <taxon>Chromadorea</taxon>
        <taxon>Rhabditida</taxon>
        <taxon>Tylenchina</taxon>
        <taxon>Tylenchomorpha</taxon>
        <taxon>Tylenchoidea</taxon>
        <taxon>Meloidogynidae</taxon>
        <taxon>Meloidogyninae</taxon>
        <taxon>Meloidogyne</taxon>
        <taxon>Meloidogyne incognita group</taxon>
    </lineage>
</organism>
<dbReference type="Gene3D" id="3.30.710.10">
    <property type="entry name" value="Potassium Channel Kv1.1, Chain A"/>
    <property type="match status" value="1"/>
</dbReference>
<dbReference type="SUPFAM" id="SSF54695">
    <property type="entry name" value="POZ domain"/>
    <property type="match status" value="1"/>
</dbReference>
<evidence type="ECO:0000313" key="3">
    <source>
        <dbReference type="Proteomes" id="UP000887561"/>
    </source>
</evidence>
<dbReference type="Proteomes" id="UP000887561">
    <property type="component" value="Unplaced"/>
</dbReference>
<feature type="compositionally biased region" description="Basic residues" evidence="1">
    <location>
        <begin position="354"/>
        <end position="365"/>
    </location>
</feature>
<dbReference type="PANTHER" id="PTHR22744:SF14">
    <property type="entry name" value="BTB DOMAIN-CONTAINING PROTEIN-RELATED"/>
    <property type="match status" value="1"/>
</dbReference>
<accession>A0A915M5H1</accession>
<evidence type="ECO:0000259" key="2">
    <source>
        <dbReference type="PROSITE" id="PS50097"/>
    </source>
</evidence>
<dbReference type="InterPro" id="IPR000210">
    <property type="entry name" value="BTB/POZ_dom"/>
</dbReference>
<dbReference type="PROSITE" id="PS50097">
    <property type="entry name" value="BTB"/>
    <property type="match status" value="1"/>
</dbReference>
<keyword evidence="3" id="KW-1185">Reference proteome</keyword>
<dbReference type="Pfam" id="PF00651">
    <property type="entry name" value="BTB"/>
    <property type="match status" value="1"/>
</dbReference>
<sequence length="379" mass="43840">MSGIDDHFDGLLDLKLDRVLSMETDQKFTSNGMISRFNWVLGAFKHNILNEEHLPKPTLLIYAHCNERGKRLDGWSCTSRIRFVVESERKSQQYFFDNAHFPMTSYRAVPPPSSPGCVLTLANGTIGIELPWDNLIQDFHLSGDKDWLNISVKINVLEQTGYGSLIQLDARFRIHDKIIFFNKYHLATYSSYFRTLFFSNWAQRDVDEYDLTSSGDDLEAFQQMLAMSYPVDNFPEPSISKISDILRLADKYDLPIVIERCERLLINGFSGDDGNVSLPSERYQLYNLKTHCLDKMSPAHFCAELRANIEVYNRELSEGLKAELDEKMSAKCTEELTTFQQRQENSQNEGHLPPPHKRVRPRPKTPPRPNYNLPPFRFK</sequence>
<reference evidence="4" key="1">
    <citation type="submission" date="2022-11" db="UniProtKB">
        <authorList>
            <consortium name="WormBaseParasite"/>
        </authorList>
    </citation>
    <scope>IDENTIFICATION</scope>
</reference>
<evidence type="ECO:0000256" key="1">
    <source>
        <dbReference type="SAM" id="MobiDB-lite"/>
    </source>
</evidence>
<proteinExistence type="predicted"/>